<dbReference type="InterPro" id="IPR003399">
    <property type="entry name" value="Mce/MlaD"/>
</dbReference>
<evidence type="ECO:0000259" key="2">
    <source>
        <dbReference type="Pfam" id="PF02470"/>
    </source>
</evidence>
<dbReference type="InterPro" id="IPR005693">
    <property type="entry name" value="Mce"/>
</dbReference>
<dbReference type="PANTHER" id="PTHR33371:SF19">
    <property type="entry name" value="MCE-FAMILY PROTEIN MCE4A"/>
    <property type="match status" value="1"/>
</dbReference>
<sequence length="399" mass="42810">MSRLGTQLAGVVFLVIMAMVLWLAVAVYEKRFTPVSTVTLRTDRIGNQLEPNAEVKARGVPFGTVRAVRTSGDGAELELAMDPATLEQLPANVSARLVPKTLFGERYVDLVLPESPDARALSDGDTIGQDRSENAIELERVLGDVLPLLRAVQPEKLAASLGSVSQALDGRGKPLGESVRQLNDLLKQVNPVLPQLKSDISSLADLSAVYDSAAPDILRALADLSVTGRTIADERANLEALYTDVTAASDDMTEFFRQNRDEFIGVSESSRPTLELLAEYSPEFPCLFDAVNRFTPLVEKALGKGTNEPGLHVNLTVQPPRGKYVPGRDDPVYDAGGGPKCYAPGAGPANGTSVANSPYEQRLVSELLAPGMNVRPSEVPGWNTLLVGPLLRGSEVTLR</sequence>
<reference evidence="4 5" key="1">
    <citation type="journal article" date="2019" name="Int. J. Syst. Evol. Microbiol.">
        <title>The Global Catalogue of Microorganisms (GCM) 10K type strain sequencing project: providing services to taxonomists for standard genome sequencing and annotation.</title>
        <authorList>
            <consortium name="The Broad Institute Genomics Platform"/>
            <consortium name="The Broad Institute Genome Sequencing Center for Infectious Disease"/>
            <person name="Wu L."/>
            <person name="Ma J."/>
        </authorList>
    </citation>
    <scope>NUCLEOTIDE SEQUENCE [LARGE SCALE GENOMIC DNA]</scope>
    <source>
        <strain evidence="4 5">JCM 9383</strain>
    </source>
</reference>
<keyword evidence="1" id="KW-1133">Transmembrane helix</keyword>
<proteinExistence type="predicted"/>
<organism evidence="4 5">
    <name type="scientific">Saccharopolyspora taberi</name>
    <dbReference type="NCBI Taxonomy" id="60895"/>
    <lineage>
        <taxon>Bacteria</taxon>
        <taxon>Bacillati</taxon>
        <taxon>Actinomycetota</taxon>
        <taxon>Actinomycetes</taxon>
        <taxon>Pseudonocardiales</taxon>
        <taxon>Pseudonocardiaceae</taxon>
        <taxon>Saccharopolyspora</taxon>
    </lineage>
</organism>
<keyword evidence="1" id="KW-0472">Membrane</keyword>
<dbReference type="NCBIfam" id="TIGR00996">
    <property type="entry name" value="Mtu_fam_mce"/>
    <property type="match status" value="1"/>
</dbReference>
<dbReference type="EMBL" id="BAAAUX010000014">
    <property type="protein sequence ID" value="GAA2796232.1"/>
    <property type="molecule type" value="Genomic_DNA"/>
</dbReference>
<dbReference type="Proteomes" id="UP001500979">
    <property type="component" value="Unassembled WGS sequence"/>
</dbReference>
<feature type="domain" description="Mammalian cell entry C-terminal" evidence="3">
    <location>
        <begin position="118"/>
        <end position="339"/>
    </location>
</feature>
<accession>A0ABN3VE66</accession>
<evidence type="ECO:0000256" key="1">
    <source>
        <dbReference type="SAM" id="Phobius"/>
    </source>
</evidence>
<comment type="caution">
    <text evidence="4">The sequence shown here is derived from an EMBL/GenBank/DDBJ whole genome shotgun (WGS) entry which is preliminary data.</text>
</comment>
<evidence type="ECO:0000259" key="3">
    <source>
        <dbReference type="Pfam" id="PF11887"/>
    </source>
</evidence>
<protein>
    <submittedName>
        <fullName evidence="4">MCE family protein</fullName>
    </submittedName>
</protein>
<dbReference type="Pfam" id="PF02470">
    <property type="entry name" value="MlaD"/>
    <property type="match status" value="1"/>
</dbReference>
<evidence type="ECO:0000313" key="5">
    <source>
        <dbReference type="Proteomes" id="UP001500979"/>
    </source>
</evidence>
<dbReference type="InterPro" id="IPR024516">
    <property type="entry name" value="Mce_C"/>
</dbReference>
<dbReference type="RefSeq" id="WP_344680797.1">
    <property type="nucleotide sequence ID" value="NZ_BAAAUX010000014.1"/>
</dbReference>
<dbReference type="PANTHER" id="PTHR33371">
    <property type="entry name" value="INTERMEMBRANE PHOSPHOLIPID TRANSPORT SYSTEM BINDING PROTEIN MLAD-RELATED"/>
    <property type="match status" value="1"/>
</dbReference>
<dbReference type="InterPro" id="IPR052336">
    <property type="entry name" value="MlaD_Phospholipid_Transporter"/>
</dbReference>
<keyword evidence="1" id="KW-0812">Transmembrane</keyword>
<keyword evidence="5" id="KW-1185">Reference proteome</keyword>
<feature type="transmembrane region" description="Helical" evidence="1">
    <location>
        <begin position="7"/>
        <end position="28"/>
    </location>
</feature>
<dbReference type="Pfam" id="PF11887">
    <property type="entry name" value="Mce4_CUP1"/>
    <property type="match status" value="1"/>
</dbReference>
<gene>
    <name evidence="4" type="ORF">GCM10010470_34210</name>
</gene>
<feature type="domain" description="Mce/MlaD" evidence="2">
    <location>
        <begin position="37"/>
        <end position="111"/>
    </location>
</feature>
<evidence type="ECO:0000313" key="4">
    <source>
        <dbReference type="EMBL" id="GAA2796232.1"/>
    </source>
</evidence>
<name>A0ABN3VE66_9PSEU</name>